<dbReference type="Pfam" id="PF09811">
    <property type="entry name" value="Yae1_N"/>
    <property type="match status" value="1"/>
</dbReference>
<feature type="region of interest" description="Disordered" evidence="10">
    <location>
        <begin position="1"/>
        <end position="39"/>
    </location>
</feature>
<evidence type="ECO:0000313" key="13">
    <source>
        <dbReference type="Proteomes" id="UP001172155"/>
    </source>
</evidence>
<gene>
    <name evidence="12" type="ORF">B0T18DRAFT_484449</name>
</gene>
<comment type="function">
    <text evidence="1">The complex LTO1:YAE1 may function as a target specific adapter that probably recruits apo-RPLI1 to the cytosolic iron-sulfur protein assembly (CIA) complex machinery. May be required for biogenesis of the large ribosomal subunit and initiation of translation.</text>
</comment>
<name>A0AA40F9N9_9PEZI</name>
<evidence type="ECO:0000256" key="8">
    <source>
        <dbReference type="ARBA" id="ARBA00022490"/>
    </source>
</evidence>
<proteinExistence type="inferred from homology"/>
<dbReference type="EMBL" id="JAUKUD010000001">
    <property type="protein sequence ID" value="KAK0753813.1"/>
    <property type="molecule type" value="Genomic_DNA"/>
</dbReference>
<evidence type="ECO:0000256" key="3">
    <source>
        <dbReference type="ARBA" id="ARBA00004496"/>
    </source>
</evidence>
<protein>
    <recommendedName>
        <fullName evidence="7">Protein YAE1</fullName>
    </recommendedName>
    <alternativeName>
        <fullName evidence="6">Protein yae1</fullName>
    </alternativeName>
</protein>
<evidence type="ECO:0000313" key="12">
    <source>
        <dbReference type="EMBL" id="KAK0753813.1"/>
    </source>
</evidence>
<evidence type="ECO:0000256" key="9">
    <source>
        <dbReference type="ARBA" id="ARBA00023242"/>
    </source>
</evidence>
<comment type="similarity">
    <text evidence="4">Belongs to the YAE1 family.</text>
</comment>
<evidence type="ECO:0000256" key="6">
    <source>
        <dbReference type="ARBA" id="ARBA00017286"/>
    </source>
</evidence>
<evidence type="ECO:0000259" key="11">
    <source>
        <dbReference type="Pfam" id="PF09811"/>
    </source>
</evidence>
<reference evidence="12" key="1">
    <citation type="submission" date="2023-06" db="EMBL/GenBank/DDBJ databases">
        <title>Genome-scale phylogeny and comparative genomics of the fungal order Sordariales.</title>
        <authorList>
            <consortium name="Lawrence Berkeley National Laboratory"/>
            <person name="Hensen N."/>
            <person name="Bonometti L."/>
            <person name="Westerberg I."/>
            <person name="Brannstrom I.O."/>
            <person name="Guillou S."/>
            <person name="Cros-Aarteil S."/>
            <person name="Calhoun S."/>
            <person name="Haridas S."/>
            <person name="Kuo A."/>
            <person name="Mondo S."/>
            <person name="Pangilinan J."/>
            <person name="Riley R."/>
            <person name="LaButti K."/>
            <person name="Andreopoulos B."/>
            <person name="Lipzen A."/>
            <person name="Chen C."/>
            <person name="Yanf M."/>
            <person name="Daum C."/>
            <person name="Ng V."/>
            <person name="Clum A."/>
            <person name="Steindorff A."/>
            <person name="Ohm R."/>
            <person name="Martin F."/>
            <person name="Silar P."/>
            <person name="Natvig D."/>
            <person name="Lalanne C."/>
            <person name="Gautier V."/>
            <person name="Ament-velasquez S.L."/>
            <person name="Kruys A."/>
            <person name="Hutchinson M.I."/>
            <person name="Powell A.J."/>
            <person name="Barry K."/>
            <person name="Miller A.N."/>
            <person name="Grigoriev I.V."/>
            <person name="Debuchy R."/>
            <person name="Gladieux P."/>
            <person name="Thoren M.H."/>
            <person name="Johannesson H."/>
        </authorList>
    </citation>
    <scope>NUCLEOTIDE SEQUENCE</scope>
    <source>
        <strain evidence="12">SMH3187-1</strain>
    </source>
</reference>
<evidence type="ECO:0000256" key="4">
    <source>
        <dbReference type="ARBA" id="ARBA00007096"/>
    </source>
</evidence>
<dbReference type="PANTHER" id="PTHR18829">
    <property type="entry name" value="PROTEIN YAE1 HOMOLOG"/>
    <property type="match status" value="1"/>
</dbReference>
<keyword evidence="9" id="KW-0539">Nucleus</keyword>
<comment type="subunit">
    <text evidence="5">May form a complex with LTO1.</text>
</comment>
<comment type="subcellular location">
    <subcellularLocation>
        <location evidence="3">Cytoplasm</location>
    </subcellularLocation>
    <subcellularLocation>
        <location evidence="2">Nucleus</location>
    </subcellularLocation>
</comment>
<dbReference type="PANTHER" id="PTHR18829:SF0">
    <property type="entry name" value="PROTEIN YAE1 HOMOLOG"/>
    <property type="match status" value="1"/>
</dbReference>
<sequence length="201" mass="21764">MLLRQSPPTPDPDLYLTMSTTTTTTTTPHTHPDHPSDIPRLQQSHTTAGYRDGITTAKASSVQPGFDEGFSLGATIGSRAGDLVGVLEGVVSALSSHSQTSSSSQPGSPLTDEIQRVAELLEQARKELSVQVVFGKEYWEEDGTWKYDVPGAEEGGWVLFADVAAAHPMLAKWEGVVKVEAERNSRIVTDANHRSSGHWHM</sequence>
<dbReference type="InterPro" id="IPR019191">
    <property type="entry name" value="Essential_protein_Yae1_N"/>
</dbReference>
<dbReference type="InterPro" id="IPR038881">
    <property type="entry name" value="Yae1-like"/>
</dbReference>
<feature type="compositionally biased region" description="Low complexity" evidence="10">
    <location>
        <begin position="20"/>
        <end position="29"/>
    </location>
</feature>
<evidence type="ECO:0000256" key="5">
    <source>
        <dbReference type="ARBA" id="ARBA00011427"/>
    </source>
</evidence>
<evidence type="ECO:0000256" key="1">
    <source>
        <dbReference type="ARBA" id="ARBA00003836"/>
    </source>
</evidence>
<dbReference type="GO" id="GO:0005634">
    <property type="term" value="C:nucleus"/>
    <property type="evidence" value="ECO:0007669"/>
    <property type="project" value="UniProtKB-SubCell"/>
</dbReference>
<evidence type="ECO:0000256" key="10">
    <source>
        <dbReference type="SAM" id="MobiDB-lite"/>
    </source>
</evidence>
<feature type="domain" description="Essential protein Yae1 N-terminal" evidence="11">
    <location>
        <begin position="49"/>
        <end position="87"/>
    </location>
</feature>
<keyword evidence="13" id="KW-1185">Reference proteome</keyword>
<evidence type="ECO:0000256" key="2">
    <source>
        <dbReference type="ARBA" id="ARBA00004123"/>
    </source>
</evidence>
<dbReference type="AlphaFoldDB" id="A0AA40F9N9"/>
<evidence type="ECO:0000256" key="7">
    <source>
        <dbReference type="ARBA" id="ARBA00018400"/>
    </source>
</evidence>
<dbReference type="Proteomes" id="UP001172155">
    <property type="component" value="Unassembled WGS sequence"/>
</dbReference>
<organism evidence="12 13">
    <name type="scientific">Schizothecium vesticola</name>
    <dbReference type="NCBI Taxonomy" id="314040"/>
    <lineage>
        <taxon>Eukaryota</taxon>
        <taxon>Fungi</taxon>
        <taxon>Dikarya</taxon>
        <taxon>Ascomycota</taxon>
        <taxon>Pezizomycotina</taxon>
        <taxon>Sordariomycetes</taxon>
        <taxon>Sordariomycetidae</taxon>
        <taxon>Sordariales</taxon>
        <taxon>Schizotheciaceae</taxon>
        <taxon>Schizothecium</taxon>
    </lineage>
</organism>
<keyword evidence="8" id="KW-0963">Cytoplasm</keyword>
<comment type="caution">
    <text evidence="12">The sequence shown here is derived from an EMBL/GenBank/DDBJ whole genome shotgun (WGS) entry which is preliminary data.</text>
</comment>
<dbReference type="GO" id="GO:0005737">
    <property type="term" value="C:cytoplasm"/>
    <property type="evidence" value="ECO:0007669"/>
    <property type="project" value="UniProtKB-SubCell"/>
</dbReference>
<accession>A0AA40F9N9</accession>